<dbReference type="PROSITE" id="PS50088">
    <property type="entry name" value="ANK_REPEAT"/>
    <property type="match status" value="9"/>
</dbReference>
<evidence type="ECO:0000313" key="5">
    <source>
        <dbReference type="EMBL" id="KAF7503821.1"/>
    </source>
</evidence>
<feature type="repeat" description="ANK" evidence="3">
    <location>
        <begin position="163"/>
        <end position="194"/>
    </location>
</feature>
<dbReference type="PANTHER" id="PTHR24171">
    <property type="entry name" value="ANKYRIN REPEAT DOMAIN-CONTAINING PROTEIN 39-RELATED"/>
    <property type="match status" value="1"/>
</dbReference>
<dbReference type="OrthoDB" id="1577640at2759"/>
<sequence>MDAPTLQPKKLARTLIYDSADKKAIKAIDKDGWTPLHEAARAGSEDIIWTLIKGGADVKVVDKDGRTPLHEAARAGSEVTTRRLINHRADVNAVDNGGRTSLHEAARAGSEDIIWTLIKGGADVGVVDKDGRTPLHEAAGAESDAIIQRFIACGADINAVDKDGRTPLHEAAQAGSDTTWILIKDGADVKAIDKDGRTPLHEAAQAGSDTIVPRLIARGADVNAVDKDGQTPLHEAAQARSRKTIQRLMLKGADIKTVDKDGRTPLHEAARAGSEVSVQILIASGADVKAVDKDGRTPLHDAARVRSDGVVCLFIHTGVDVTGMDNEGRTAFEQYGATVHDLPLKQPPTASTTSVLWHCKLNWRGLRTYEECNGALGEVLSIWRTQPQGHCYLVRPISEYLEEFHCSFGLGMLGWIMSLCERSLRNPSMTLSSHDVWIPKSEKDRESPQNSSGFPASTTGSGLASRQTEVNFLAVVKITALLKAQHLTVTISAKDEASMFAVKTALLRVLAVLQPRKEHAQGLFYVNLDKDFLKEGMPEVVKFKPVPRESYCWMGLFSYAVILDLPPSTNASDDPAKEGLEIDLDLLTELAAVDREIQIDGCVMKYGVETALVPLMPVEGRRWHFLSTPGRQITPHRVKVELYAHGLDEKFKLADHYETGKVYVGWCCNPVLALCTDIPKRCSADTPDSIAMASGVGEVEELERASERSSSKDASFQPRIGFLGSSLSFSGGTKREKKFKQISVVAKRTAAGNYENVITLAQTTPCVLWDQESEKAWLFSAASVLAFATLRYVEWKRYLFKKETSHGQFTEVAVNRGGATANIGDWAVGVLRQNELLVVSTADNVTVNENITFKEIVRMIWEGMSVGEDVCSNDVNGRPLTAKYCLYGYDLSEAICGTRIELRELKCNPTMRSWKPLISLRRTPLIFTKSVGDVIICKSKLEGSRPTGSLCCLFVDLKFFYGERWPSATTEILRTLCSRGLPLGDKHEWVPKRPAQSSDGGCDHQALQSVTVSQKETTGKLQKRKRDIVTRSVNPASFLEALSKEPTLLTFGIS</sequence>
<feature type="repeat" description="ANK" evidence="3">
    <location>
        <begin position="195"/>
        <end position="227"/>
    </location>
</feature>
<evidence type="ECO:0000256" key="2">
    <source>
        <dbReference type="ARBA" id="ARBA00023043"/>
    </source>
</evidence>
<reference evidence="5" key="1">
    <citation type="submission" date="2020-02" db="EMBL/GenBank/DDBJ databases">
        <authorList>
            <person name="Palmer J.M."/>
        </authorList>
    </citation>
    <scope>NUCLEOTIDE SEQUENCE</scope>
    <source>
        <strain evidence="5">EPUS1.4</strain>
        <tissue evidence="5">Thallus</tissue>
    </source>
</reference>
<feature type="repeat" description="ANK" evidence="3">
    <location>
        <begin position="64"/>
        <end position="96"/>
    </location>
</feature>
<evidence type="ECO:0000256" key="3">
    <source>
        <dbReference type="PROSITE-ProRule" id="PRU00023"/>
    </source>
</evidence>
<feature type="repeat" description="ANK" evidence="3">
    <location>
        <begin position="31"/>
        <end position="63"/>
    </location>
</feature>
<evidence type="ECO:0000256" key="4">
    <source>
        <dbReference type="SAM" id="MobiDB-lite"/>
    </source>
</evidence>
<feature type="region of interest" description="Disordered" evidence="4">
    <location>
        <begin position="440"/>
        <end position="462"/>
    </location>
</feature>
<keyword evidence="2 3" id="KW-0040">ANK repeat</keyword>
<feature type="repeat" description="ANK" evidence="3">
    <location>
        <begin position="228"/>
        <end position="260"/>
    </location>
</feature>
<feature type="compositionally biased region" description="Polar residues" evidence="4">
    <location>
        <begin position="448"/>
        <end position="462"/>
    </location>
</feature>
<dbReference type="SUPFAM" id="SSF48403">
    <property type="entry name" value="Ankyrin repeat"/>
    <property type="match status" value="1"/>
</dbReference>
<feature type="repeat" description="ANK" evidence="3">
    <location>
        <begin position="130"/>
        <end position="162"/>
    </location>
</feature>
<dbReference type="PRINTS" id="PR01415">
    <property type="entry name" value="ANKYRIN"/>
</dbReference>
<dbReference type="PROSITE" id="PS50297">
    <property type="entry name" value="ANK_REP_REGION"/>
    <property type="match status" value="8"/>
</dbReference>
<comment type="caution">
    <text evidence="5">The sequence shown here is derived from an EMBL/GenBank/DDBJ whole genome shotgun (WGS) entry which is preliminary data.</text>
</comment>
<accession>A0A8H7AB27</accession>
<dbReference type="InterPro" id="IPR036770">
    <property type="entry name" value="Ankyrin_rpt-contain_sf"/>
</dbReference>
<protein>
    <submittedName>
        <fullName evidence="5">Uncharacterized protein</fullName>
    </submittedName>
</protein>
<feature type="repeat" description="ANK" evidence="3">
    <location>
        <begin position="261"/>
        <end position="293"/>
    </location>
</feature>
<keyword evidence="1" id="KW-0677">Repeat</keyword>
<organism evidence="5 6">
    <name type="scientific">Endocarpon pusillum</name>
    <dbReference type="NCBI Taxonomy" id="364733"/>
    <lineage>
        <taxon>Eukaryota</taxon>
        <taxon>Fungi</taxon>
        <taxon>Dikarya</taxon>
        <taxon>Ascomycota</taxon>
        <taxon>Pezizomycotina</taxon>
        <taxon>Eurotiomycetes</taxon>
        <taxon>Chaetothyriomycetidae</taxon>
        <taxon>Verrucariales</taxon>
        <taxon>Verrucariaceae</taxon>
        <taxon>Endocarpon</taxon>
    </lineage>
</organism>
<name>A0A8H7AB27_9EURO</name>
<feature type="repeat" description="ANK" evidence="3">
    <location>
        <begin position="97"/>
        <end position="129"/>
    </location>
</feature>
<gene>
    <name evidence="5" type="ORF">GJ744_003262</name>
</gene>
<evidence type="ECO:0000256" key="1">
    <source>
        <dbReference type="ARBA" id="ARBA00022737"/>
    </source>
</evidence>
<keyword evidence="6" id="KW-1185">Reference proteome</keyword>
<dbReference type="InterPro" id="IPR002110">
    <property type="entry name" value="Ankyrin_rpt"/>
</dbReference>
<proteinExistence type="predicted"/>
<dbReference type="AlphaFoldDB" id="A0A8H7AB27"/>
<dbReference type="Pfam" id="PF12796">
    <property type="entry name" value="Ank_2"/>
    <property type="match status" value="2"/>
</dbReference>
<dbReference type="EMBL" id="JAACFV010000161">
    <property type="protein sequence ID" value="KAF7503821.1"/>
    <property type="molecule type" value="Genomic_DNA"/>
</dbReference>
<dbReference type="SMART" id="SM00248">
    <property type="entry name" value="ANK"/>
    <property type="match status" value="9"/>
</dbReference>
<dbReference type="Proteomes" id="UP000606974">
    <property type="component" value="Unassembled WGS sequence"/>
</dbReference>
<dbReference type="Pfam" id="PF00023">
    <property type="entry name" value="Ank"/>
    <property type="match status" value="3"/>
</dbReference>
<feature type="repeat" description="ANK" evidence="3">
    <location>
        <begin position="294"/>
        <end position="326"/>
    </location>
</feature>
<dbReference type="Gene3D" id="1.25.40.20">
    <property type="entry name" value="Ankyrin repeat-containing domain"/>
    <property type="match status" value="5"/>
</dbReference>
<evidence type="ECO:0000313" key="6">
    <source>
        <dbReference type="Proteomes" id="UP000606974"/>
    </source>
</evidence>